<dbReference type="AlphaFoldDB" id="A0A7X0H7H4"/>
<dbReference type="PANTHER" id="PTHR30576:SF10">
    <property type="entry name" value="SLL5057 PROTEIN"/>
    <property type="match status" value="1"/>
</dbReference>
<keyword evidence="4" id="KW-0808">Transferase</keyword>
<gene>
    <name evidence="4" type="ORF">HNQ40_002268</name>
</gene>
<evidence type="ECO:0000313" key="4">
    <source>
        <dbReference type="EMBL" id="MBB6430462.1"/>
    </source>
</evidence>
<dbReference type="InterPro" id="IPR003362">
    <property type="entry name" value="Bact_transf"/>
</dbReference>
<feature type="domain" description="Bacterial sugar transferase" evidence="3">
    <location>
        <begin position="284"/>
        <end position="472"/>
    </location>
</feature>
<evidence type="ECO:0000256" key="1">
    <source>
        <dbReference type="ARBA" id="ARBA00006464"/>
    </source>
</evidence>
<keyword evidence="5" id="KW-1185">Reference proteome</keyword>
<evidence type="ECO:0000256" key="2">
    <source>
        <dbReference type="SAM" id="Phobius"/>
    </source>
</evidence>
<evidence type="ECO:0000259" key="3">
    <source>
        <dbReference type="Pfam" id="PF02397"/>
    </source>
</evidence>
<keyword evidence="2" id="KW-0472">Membrane</keyword>
<evidence type="ECO:0000313" key="5">
    <source>
        <dbReference type="Proteomes" id="UP000541810"/>
    </source>
</evidence>
<feature type="transmembrane region" description="Helical" evidence="2">
    <location>
        <begin position="289"/>
        <end position="312"/>
    </location>
</feature>
<dbReference type="Pfam" id="PF02397">
    <property type="entry name" value="Bac_transf"/>
    <property type="match status" value="1"/>
</dbReference>
<comment type="similarity">
    <text evidence="1">Belongs to the bacterial sugar transferase family.</text>
</comment>
<dbReference type="PANTHER" id="PTHR30576">
    <property type="entry name" value="COLANIC BIOSYNTHESIS UDP-GLUCOSE LIPID CARRIER TRANSFERASE"/>
    <property type="match status" value="1"/>
</dbReference>
<dbReference type="GO" id="GO:0016780">
    <property type="term" value="F:phosphotransferase activity, for other substituted phosphate groups"/>
    <property type="evidence" value="ECO:0007669"/>
    <property type="project" value="TreeGrafter"/>
</dbReference>
<organism evidence="4 5">
    <name type="scientific">Algisphaera agarilytica</name>
    <dbReference type="NCBI Taxonomy" id="1385975"/>
    <lineage>
        <taxon>Bacteria</taxon>
        <taxon>Pseudomonadati</taxon>
        <taxon>Planctomycetota</taxon>
        <taxon>Phycisphaerae</taxon>
        <taxon>Phycisphaerales</taxon>
        <taxon>Phycisphaeraceae</taxon>
        <taxon>Algisphaera</taxon>
    </lineage>
</organism>
<keyword evidence="2" id="KW-1133">Transmembrane helix</keyword>
<accession>A0A7X0H7H4</accession>
<sequence>MITPSELTTQYDDPSVPHTVWGLDAVQLHDRFWAARGVQVVRLGEPSDLVEDAELFLLTDPHSLSIFRLGQLVDTLSWLKPKVLFVRLHNTQEQGYSERVITDENDRFTRFERVYSSPDWRLGRVALTPSRELAQLWQQASDARTAWRLLRRTIPPNQRTTLSVGGCVYDRAEESQVTEFIRELVTVWKRPDATIQRASRLDQQAWGDVTGSRPDHTRFIGPVWVGAGRELSHAGSIVGPAVLWDVPEQRPEVEELQWKQIELTDVLTGPIKVRTISNVQRGLKRLFDLGFALIALLLTLPIYPLVMLAILIEDGRPFFFAHTRESRGGVNFPCLKFRTMRKDAEDIKKKLMEQNQADGPQFFIDDDPRISRVGKFLRATNIDELPQFLNVIAGHMAIVGPRPSPYKENQYCPPWREARLSVRPGVTGLWQVKRSRDAGRDFQEWIRYDIEYVENWSWRMDLYIILKTMAAFVGMK</sequence>
<dbReference type="RefSeq" id="WP_184677977.1">
    <property type="nucleotide sequence ID" value="NZ_JACHGY010000001.1"/>
</dbReference>
<dbReference type="Proteomes" id="UP000541810">
    <property type="component" value="Unassembled WGS sequence"/>
</dbReference>
<protein>
    <submittedName>
        <fullName evidence="4">Lipopolysaccharide/colanic/teichoic acid biosynthesis glycosyltransferase</fullName>
    </submittedName>
</protein>
<keyword evidence="2" id="KW-0812">Transmembrane</keyword>
<dbReference type="EMBL" id="JACHGY010000001">
    <property type="protein sequence ID" value="MBB6430462.1"/>
    <property type="molecule type" value="Genomic_DNA"/>
</dbReference>
<reference evidence="4 5" key="1">
    <citation type="submission" date="2020-08" db="EMBL/GenBank/DDBJ databases">
        <title>Genomic Encyclopedia of Type Strains, Phase IV (KMG-IV): sequencing the most valuable type-strain genomes for metagenomic binning, comparative biology and taxonomic classification.</title>
        <authorList>
            <person name="Goeker M."/>
        </authorList>
    </citation>
    <scope>NUCLEOTIDE SEQUENCE [LARGE SCALE GENOMIC DNA]</scope>
    <source>
        <strain evidence="4 5">DSM 103725</strain>
    </source>
</reference>
<comment type="caution">
    <text evidence="4">The sequence shown here is derived from an EMBL/GenBank/DDBJ whole genome shotgun (WGS) entry which is preliminary data.</text>
</comment>
<name>A0A7X0H7H4_9BACT</name>
<proteinExistence type="inferred from homology"/>